<sequence>MRATLLGLGRTAYVVVAALLSATLLPRLGVPEEWVPDLVLIGVVATAVLRGSVHGALVGLVAGWVVELVPPVGSPLGLTPLVMMLGGLVGGLFQRVSSRTLGRAVLALAAAGIVVLLGRSASAIAAEGSVAAAEGLGRLASTVAVGLLALPVLLAVDRALVRRRLG</sequence>
<feature type="transmembrane region" description="Helical" evidence="1">
    <location>
        <begin position="72"/>
        <end position="93"/>
    </location>
</feature>
<name>A0A543HWM9_9MICO</name>
<keyword evidence="1" id="KW-0472">Membrane</keyword>
<feature type="transmembrane region" description="Helical" evidence="1">
    <location>
        <begin position="38"/>
        <end position="66"/>
    </location>
</feature>
<proteinExistence type="predicted"/>
<keyword evidence="1" id="KW-0812">Transmembrane</keyword>
<gene>
    <name evidence="2" type="ORF">FBY41_2740</name>
</gene>
<feature type="transmembrane region" description="Helical" evidence="1">
    <location>
        <begin position="105"/>
        <end position="126"/>
    </location>
</feature>
<evidence type="ECO:0000313" key="2">
    <source>
        <dbReference type="EMBL" id="TQM62702.1"/>
    </source>
</evidence>
<protein>
    <submittedName>
        <fullName evidence="2">Rod shape-determining protein MreD</fullName>
    </submittedName>
</protein>
<dbReference type="Proteomes" id="UP000316747">
    <property type="component" value="Unassembled WGS sequence"/>
</dbReference>
<reference evidence="2 3" key="1">
    <citation type="submission" date="2019-06" db="EMBL/GenBank/DDBJ databases">
        <title>Genome sequencing of plant associated microbes to promote plant fitness in Sorghum bicolor and Oryza sativa.</title>
        <authorList>
            <person name="Coleman-Derr D."/>
        </authorList>
    </citation>
    <scope>NUCLEOTIDE SEQUENCE [LARGE SCALE GENOMIC DNA]</scope>
    <source>
        <strain evidence="2 3">KV-663</strain>
    </source>
</reference>
<keyword evidence="1" id="KW-1133">Transmembrane helix</keyword>
<dbReference type="AlphaFoldDB" id="A0A543HWM9"/>
<evidence type="ECO:0000313" key="3">
    <source>
        <dbReference type="Proteomes" id="UP000316747"/>
    </source>
</evidence>
<dbReference type="EMBL" id="VFPM01000002">
    <property type="protein sequence ID" value="TQM62702.1"/>
    <property type="molecule type" value="Genomic_DNA"/>
</dbReference>
<dbReference type="RefSeq" id="WP_141844750.1">
    <property type="nucleotide sequence ID" value="NZ_VFPM01000002.1"/>
</dbReference>
<keyword evidence="3" id="KW-1185">Reference proteome</keyword>
<accession>A0A543HWM9</accession>
<comment type="caution">
    <text evidence="2">The sequence shown here is derived from an EMBL/GenBank/DDBJ whole genome shotgun (WGS) entry which is preliminary data.</text>
</comment>
<organism evidence="2 3">
    <name type="scientific">Humibacillus xanthopallidus</name>
    <dbReference type="NCBI Taxonomy" id="412689"/>
    <lineage>
        <taxon>Bacteria</taxon>
        <taxon>Bacillati</taxon>
        <taxon>Actinomycetota</taxon>
        <taxon>Actinomycetes</taxon>
        <taxon>Micrococcales</taxon>
        <taxon>Intrasporangiaceae</taxon>
        <taxon>Humibacillus</taxon>
    </lineage>
</organism>
<feature type="transmembrane region" description="Helical" evidence="1">
    <location>
        <begin position="138"/>
        <end position="156"/>
    </location>
</feature>
<feature type="transmembrane region" description="Helical" evidence="1">
    <location>
        <begin position="6"/>
        <end position="26"/>
    </location>
</feature>
<evidence type="ECO:0000256" key="1">
    <source>
        <dbReference type="SAM" id="Phobius"/>
    </source>
</evidence>